<dbReference type="SUPFAM" id="SSF54565">
    <property type="entry name" value="Ribosomal protein S16"/>
    <property type="match status" value="1"/>
</dbReference>
<keyword evidence="5" id="KW-1185">Reference proteome</keyword>
<dbReference type="GO" id="GO:0005737">
    <property type="term" value="C:cytoplasm"/>
    <property type="evidence" value="ECO:0007669"/>
    <property type="project" value="UniProtKB-ARBA"/>
</dbReference>
<evidence type="ECO:0000313" key="4">
    <source>
        <dbReference type="EMBL" id="AER67150.1"/>
    </source>
</evidence>
<reference evidence="5" key="1">
    <citation type="submission" date="2011-10" db="EMBL/GenBank/DDBJ databases">
        <title>The complete genome of chromosome of Thermovirga lienii DSM 17291.</title>
        <authorList>
            <consortium name="US DOE Joint Genome Institute (JGI-PGF)"/>
            <person name="Lucas S."/>
            <person name="Copeland A."/>
            <person name="Lapidus A."/>
            <person name="Glavina del Rio T."/>
            <person name="Dalin E."/>
            <person name="Tice H."/>
            <person name="Bruce D."/>
            <person name="Goodwin L."/>
            <person name="Pitluck S."/>
            <person name="Peters L."/>
            <person name="Mikhailova N."/>
            <person name="Saunders E."/>
            <person name="Kyrpides N."/>
            <person name="Mavromatis K."/>
            <person name="Ivanova N."/>
            <person name="Last F.I."/>
            <person name="Brettin T."/>
            <person name="Detter J.C."/>
            <person name="Han C."/>
            <person name="Larimer F."/>
            <person name="Land M."/>
            <person name="Hauser L."/>
            <person name="Markowitz V."/>
            <person name="Cheng J.-F."/>
            <person name="Hugenholtz P."/>
            <person name="Woyke T."/>
            <person name="Wu D."/>
            <person name="Spring S."/>
            <person name="Schroeder M."/>
            <person name="Brambilla E.-M."/>
            <person name="Klenk H.-P."/>
            <person name="Eisen J.A."/>
        </authorList>
    </citation>
    <scope>NUCLEOTIDE SEQUENCE [LARGE SCALE GENOMIC DNA]</scope>
    <source>
        <strain evidence="5">ATCC BAA-1197 / DSM 17291 / Cas60314</strain>
    </source>
</reference>
<dbReference type="InterPro" id="IPR020592">
    <property type="entry name" value="Ribosomal_bS16_CS"/>
</dbReference>
<dbReference type="Gene3D" id="3.30.1320.10">
    <property type="match status" value="1"/>
</dbReference>
<dbReference type="Pfam" id="PF00886">
    <property type="entry name" value="Ribosomal_S16"/>
    <property type="match status" value="1"/>
</dbReference>
<dbReference type="NCBIfam" id="TIGR00002">
    <property type="entry name" value="S16"/>
    <property type="match status" value="1"/>
</dbReference>
<keyword evidence="2 3" id="KW-0687">Ribonucleoprotein</keyword>
<keyword evidence="1 3" id="KW-0689">Ribosomal protein</keyword>
<accession>G7V6W1</accession>
<gene>
    <name evidence="3" type="primary">rpsP</name>
    <name evidence="4" type="ordered locus">Tlie_1424</name>
</gene>
<dbReference type="GO" id="GO:0015935">
    <property type="term" value="C:small ribosomal subunit"/>
    <property type="evidence" value="ECO:0007669"/>
    <property type="project" value="TreeGrafter"/>
</dbReference>
<comment type="similarity">
    <text evidence="3">Belongs to the bacterial ribosomal protein bS16 family.</text>
</comment>
<dbReference type="HAMAP" id="MF_00385">
    <property type="entry name" value="Ribosomal_bS16"/>
    <property type="match status" value="1"/>
</dbReference>
<evidence type="ECO:0000256" key="3">
    <source>
        <dbReference type="HAMAP-Rule" id="MF_00385"/>
    </source>
</evidence>
<dbReference type="KEGG" id="tli:Tlie_1424"/>
<evidence type="ECO:0000256" key="2">
    <source>
        <dbReference type="ARBA" id="ARBA00023274"/>
    </source>
</evidence>
<dbReference type="STRING" id="580340.Tlie_1424"/>
<dbReference type="HOGENOM" id="CLU_100590_5_0_0"/>
<protein>
    <recommendedName>
        <fullName evidence="3">Small ribosomal subunit protein bS16</fullName>
    </recommendedName>
</protein>
<organism evidence="4 5">
    <name type="scientific">Thermovirga lienii (strain ATCC BAA-1197 / DSM 17291 / Cas60314)</name>
    <dbReference type="NCBI Taxonomy" id="580340"/>
    <lineage>
        <taxon>Bacteria</taxon>
        <taxon>Thermotogati</taxon>
        <taxon>Synergistota</taxon>
        <taxon>Synergistia</taxon>
        <taxon>Synergistales</taxon>
        <taxon>Thermovirgaceae</taxon>
        <taxon>Thermovirga</taxon>
    </lineage>
</organism>
<evidence type="ECO:0000313" key="5">
    <source>
        <dbReference type="Proteomes" id="UP000005868"/>
    </source>
</evidence>
<proteinExistence type="inferred from homology"/>
<dbReference type="PROSITE" id="PS00732">
    <property type="entry name" value="RIBOSOMAL_S16"/>
    <property type="match status" value="1"/>
</dbReference>
<dbReference type="EMBL" id="CP003096">
    <property type="protein sequence ID" value="AER67150.1"/>
    <property type="molecule type" value="Genomic_DNA"/>
</dbReference>
<sequence>MAVRIRLARFGRKKRPFYRLVVADARAPRDGMYIEQIGTYNPMTDPAEINVKEDRALHWLFNGAQPSETAKALFVKTGVWEKFLSGKKQ</sequence>
<dbReference type="GO" id="GO:0006412">
    <property type="term" value="P:translation"/>
    <property type="evidence" value="ECO:0007669"/>
    <property type="project" value="UniProtKB-UniRule"/>
</dbReference>
<dbReference type="PANTHER" id="PTHR12919">
    <property type="entry name" value="30S RIBOSOMAL PROTEIN S16"/>
    <property type="match status" value="1"/>
</dbReference>
<evidence type="ECO:0000256" key="1">
    <source>
        <dbReference type="ARBA" id="ARBA00022980"/>
    </source>
</evidence>
<dbReference type="GO" id="GO:0003735">
    <property type="term" value="F:structural constituent of ribosome"/>
    <property type="evidence" value="ECO:0007669"/>
    <property type="project" value="InterPro"/>
</dbReference>
<dbReference type="Proteomes" id="UP000005868">
    <property type="component" value="Chromosome"/>
</dbReference>
<dbReference type="OrthoDB" id="9807878at2"/>
<dbReference type="AlphaFoldDB" id="G7V6W1"/>
<dbReference type="eggNOG" id="COG0228">
    <property type="taxonomic scope" value="Bacteria"/>
</dbReference>
<reference evidence="4 5" key="2">
    <citation type="journal article" date="2012" name="Stand. Genomic Sci.">
        <title>Genome sequence of the moderately thermophilic, amino-acid-degrading and sulfur-reducing bacterium Thermovirga lienii type strain (Cas60314(T)).</title>
        <authorList>
            <person name="Goker M."/>
            <person name="Saunders E."/>
            <person name="Lapidus A."/>
            <person name="Nolan M."/>
            <person name="Lucas S."/>
            <person name="Hammon N."/>
            <person name="Deshpande S."/>
            <person name="Cheng J.F."/>
            <person name="Han C."/>
            <person name="Tapia R."/>
            <person name="Goodwin L.A."/>
            <person name="Pitluck S."/>
            <person name="Liolios K."/>
            <person name="Mavromatis K."/>
            <person name="Pagani I."/>
            <person name="Ivanova N."/>
            <person name="Mikhailova N."/>
            <person name="Pati A."/>
            <person name="Chen A."/>
            <person name="Palaniappan K."/>
            <person name="Land M."/>
            <person name="Chang Y.J."/>
            <person name="Jeffries C.D."/>
            <person name="Brambilla E.M."/>
            <person name="Rohde M."/>
            <person name="Spring S."/>
            <person name="Detter J.C."/>
            <person name="Woyke T."/>
            <person name="Bristow J."/>
            <person name="Eisen J.A."/>
            <person name="Markowitz V."/>
            <person name="Hugenholtz P."/>
            <person name="Kyrpides N.C."/>
            <person name="Klenk H.P."/>
        </authorList>
    </citation>
    <scope>NUCLEOTIDE SEQUENCE [LARGE SCALE GENOMIC DNA]</scope>
    <source>
        <strain evidence="5">ATCC BAA-1197 / DSM 17291 / Cas60314</strain>
    </source>
</reference>
<dbReference type="PANTHER" id="PTHR12919:SF20">
    <property type="entry name" value="SMALL RIBOSOMAL SUBUNIT PROTEIN BS16M"/>
    <property type="match status" value="1"/>
</dbReference>
<dbReference type="InterPro" id="IPR023803">
    <property type="entry name" value="Ribosomal_bS16_dom_sf"/>
</dbReference>
<name>G7V6W1_THELD</name>
<dbReference type="InterPro" id="IPR000307">
    <property type="entry name" value="Ribosomal_bS16"/>
</dbReference>